<protein>
    <submittedName>
        <fullName evidence="3">T2SP_E domain-containing protein</fullName>
    </submittedName>
</protein>
<dbReference type="InterPro" id="IPR003593">
    <property type="entry name" value="AAA+_ATPase"/>
</dbReference>
<evidence type="ECO:0000313" key="3">
    <source>
        <dbReference type="EMBL" id="CAB1129451.1"/>
    </source>
</evidence>
<dbReference type="GO" id="GO:0016887">
    <property type="term" value="F:ATP hydrolysis activity"/>
    <property type="evidence" value="ECO:0007669"/>
    <property type="project" value="InterPro"/>
</dbReference>
<reference evidence="3 4" key="1">
    <citation type="submission" date="2020-02" db="EMBL/GenBank/DDBJ databases">
        <authorList>
            <person name="Hogendoorn C."/>
        </authorList>
    </citation>
    <scope>NUCLEOTIDE SEQUENCE [LARGE SCALE GENOMIC DNA]</scope>
    <source>
        <strain evidence="3">R501</strain>
    </source>
</reference>
<name>A0A6F8ZIE6_9FIRM</name>
<dbReference type="SUPFAM" id="SSF52540">
    <property type="entry name" value="P-loop containing nucleoside triphosphate hydrolases"/>
    <property type="match status" value="1"/>
</dbReference>
<accession>A0A6F8ZIE6</accession>
<organism evidence="3 4">
    <name type="scientific">Candidatus Hydrogenisulfobacillus filiaventi</name>
    <dbReference type="NCBI Taxonomy" id="2707344"/>
    <lineage>
        <taxon>Bacteria</taxon>
        <taxon>Bacillati</taxon>
        <taxon>Bacillota</taxon>
        <taxon>Clostridia</taxon>
        <taxon>Eubacteriales</taxon>
        <taxon>Clostridiales Family XVII. Incertae Sedis</taxon>
        <taxon>Candidatus Hydrogenisulfobacillus</taxon>
    </lineage>
</organism>
<dbReference type="Gene3D" id="3.40.50.300">
    <property type="entry name" value="P-loop containing nucleotide triphosphate hydrolases"/>
    <property type="match status" value="1"/>
</dbReference>
<keyword evidence="4" id="KW-1185">Reference proteome</keyword>
<dbReference type="PANTHER" id="PTHR30486">
    <property type="entry name" value="TWITCHING MOTILITY PROTEIN PILT"/>
    <property type="match status" value="1"/>
</dbReference>
<dbReference type="InterPro" id="IPR050921">
    <property type="entry name" value="T4SS_GSP_E_ATPase"/>
</dbReference>
<dbReference type="EMBL" id="LR778114">
    <property type="protein sequence ID" value="CAB1129451.1"/>
    <property type="molecule type" value="Genomic_DNA"/>
</dbReference>
<proteinExistence type="inferred from homology"/>
<gene>
    <name evidence="3" type="ORF">R50_1954</name>
</gene>
<evidence type="ECO:0000313" key="4">
    <source>
        <dbReference type="Proteomes" id="UP000503399"/>
    </source>
</evidence>
<dbReference type="SMART" id="SM00382">
    <property type="entry name" value="AAA"/>
    <property type="match status" value="1"/>
</dbReference>
<dbReference type="Proteomes" id="UP000503399">
    <property type="component" value="Chromosome"/>
</dbReference>
<evidence type="ECO:0000259" key="2">
    <source>
        <dbReference type="SMART" id="SM00382"/>
    </source>
</evidence>
<feature type="domain" description="AAA+ ATPase" evidence="2">
    <location>
        <begin position="215"/>
        <end position="349"/>
    </location>
</feature>
<dbReference type="KEGG" id="hfv:R50_1954"/>
<dbReference type="InterPro" id="IPR001482">
    <property type="entry name" value="T2SS/T4SS_dom"/>
</dbReference>
<dbReference type="CDD" id="cd01130">
    <property type="entry name" value="VirB11-like_ATPase"/>
    <property type="match status" value="1"/>
</dbReference>
<evidence type="ECO:0000256" key="1">
    <source>
        <dbReference type="ARBA" id="ARBA00006611"/>
    </source>
</evidence>
<dbReference type="InterPro" id="IPR027417">
    <property type="entry name" value="P-loop_NTPase"/>
</dbReference>
<comment type="similarity">
    <text evidence="1">Belongs to the GSP E family.</text>
</comment>
<dbReference type="Pfam" id="PF00437">
    <property type="entry name" value="T2SSE"/>
    <property type="match status" value="1"/>
</dbReference>
<sequence>MNAVTEYLRRPARLRAVGQAAEESGRTDELLEAAWAWLDAHRPDLLAFPERFGRGAVEEALVEAVASVRPSPPVRDRLLAVLRAQLLGAAALEPYMRDPAVTEILLDGRQIRTERRGAWVEEPALGSVEEARQLAIHLTTRAGSRYQPTLPLQTVIWPDNGARIHVVHESVSAQGVPLLTIRKRNAEAVLDLTDLVARGMLSEALAAWLMRAVRARLNLCIAGPTGSGKTTVLRALARAAIPRDERVISMEDTPELQLDHELPHAVGLVARERMDVQAAQETVVTLHDLFVNTLRMRPDRIVVGEVRSAEALDTLEAGVTEAGGMLLTIHLRRASALVARLAWILRRSGVAIPRDELAEQVAEAIDLVVQIGRPRDAQGVEHRRILAVTEPQPDGTQRTIWSWDGTTWRQEADLSPDRERMAAMGGWSA</sequence>
<dbReference type="AlphaFoldDB" id="A0A6F8ZIE6"/>
<dbReference type="PANTHER" id="PTHR30486:SF6">
    <property type="entry name" value="TYPE IV PILUS RETRACTATION ATPASE PILT"/>
    <property type="match status" value="1"/>
</dbReference>
<dbReference type="Gene3D" id="3.30.450.380">
    <property type="match status" value="1"/>
</dbReference>